<proteinExistence type="predicted"/>
<feature type="compositionally biased region" description="Polar residues" evidence="1">
    <location>
        <begin position="16"/>
        <end position="25"/>
    </location>
</feature>
<evidence type="ECO:0000256" key="1">
    <source>
        <dbReference type="SAM" id="MobiDB-lite"/>
    </source>
</evidence>
<reference evidence="2" key="1">
    <citation type="submission" date="2018-02" db="EMBL/GenBank/DDBJ databases">
        <title>Rhizophora mucronata_Transcriptome.</title>
        <authorList>
            <person name="Meera S.P."/>
            <person name="Sreeshan A."/>
            <person name="Augustine A."/>
        </authorList>
    </citation>
    <scope>NUCLEOTIDE SEQUENCE</scope>
    <source>
        <tissue evidence="2">Leaf</tissue>
    </source>
</reference>
<feature type="region of interest" description="Disordered" evidence="1">
    <location>
        <begin position="1"/>
        <end position="25"/>
    </location>
</feature>
<dbReference type="EMBL" id="GGEC01016475">
    <property type="protein sequence ID" value="MBW96958.1"/>
    <property type="molecule type" value="Transcribed_RNA"/>
</dbReference>
<accession>A0A2P2JU35</accession>
<dbReference type="AlphaFoldDB" id="A0A2P2JU35"/>
<protein>
    <submittedName>
        <fullName evidence="2">Uncharacterized protein</fullName>
    </submittedName>
</protein>
<sequence length="65" mass="7517">MNSESRSDARKPKSPSRITKSQLLKSTKHLHLQKNNFFRTCIRILLKDSEEKLVSNGGFMDLQVK</sequence>
<evidence type="ECO:0000313" key="2">
    <source>
        <dbReference type="EMBL" id="MBW96959.1"/>
    </source>
</evidence>
<name>A0A2P2JU35_RHIMU</name>
<dbReference type="EMBL" id="GGEC01016476">
    <property type="protein sequence ID" value="MBW96959.1"/>
    <property type="molecule type" value="Transcribed_RNA"/>
</dbReference>
<feature type="compositionally biased region" description="Basic and acidic residues" evidence="1">
    <location>
        <begin position="1"/>
        <end position="11"/>
    </location>
</feature>
<organism evidence="2">
    <name type="scientific">Rhizophora mucronata</name>
    <name type="common">Asiatic mangrove</name>
    <dbReference type="NCBI Taxonomy" id="61149"/>
    <lineage>
        <taxon>Eukaryota</taxon>
        <taxon>Viridiplantae</taxon>
        <taxon>Streptophyta</taxon>
        <taxon>Embryophyta</taxon>
        <taxon>Tracheophyta</taxon>
        <taxon>Spermatophyta</taxon>
        <taxon>Magnoliopsida</taxon>
        <taxon>eudicotyledons</taxon>
        <taxon>Gunneridae</taxon>
        <taxon>Pentapetalae</taxon>
        <taxon>rosids</taxon>
        <taxon>fabids</taxon>
        <taxon>Malpighiales</taxon>
        <taxon>Rhizophoraceae</taxon>
        <taxon>Rhizophora</taxon>
    </lineage>
</organism>